<dbReference type="InParanoid" id="A0A554ND94"/>
<dbReference type="AlphaFoldDB" id="A0A554ND94"/>
<accession>A0A554ND94</accession>
<name>A0A554ND94_9EURY</name>
<keyword evidence="2" id="KW-1185">Reference proteome</keyword>
<organism evidence="1 2">
    <name type="scientific">Haloglomus irregulare</name>
    <dbReference type="NCBI Taxonomy" id="2234134"/>
    <lineage>
        <taxon>Archaea</taxon>
        <taxon>Methanobacteriati</taxon>
        <taxon>Methanobacteriota</taxon>
        <taxon>Stenosarchaea group</taxon>
        <taxon>Halobacteria</taxon>
        <taxon>Halobacteriales</taxon>
        <taxon>Natronomonadaceae</taxon>
        <taxon>Haloglomus</taxon>
    </lineage>
</organism>
<evidence type="ECO:0000313" key="2">
    <source>
        <dbReference type="Proteomes" id="UP000319894"/>
    </source>
</evidence>
<gene>
    <name evidence="1" type="ORF">DP107_05835</name>
</gene>
<sequence length="60" mass="6846">MQGNEAIPIAPVDRLVGFQDLNRGKLLERTDWSGTNAPLYGEIWFAPLVSFIYYPIEQSF</sequence>
<dbReference type="RefSeq" id="WP_144261203.1">
    <property type="nucleotide sequence ID" value="NZ_QMDX01000002.1"/>
</dbReference>
<comment type="caution">
    <text evidence="1">The sequence shown here is derived from an EMBL/GenBank/DDBJ whole genome shotgun (WGS) entry which is preliminary data.</text>
</comment>
<proteinExistence type="predicted"/>
<reference evidence="1 2" key="1">
    <citation type="submission" date="2018-06" db="EMBL/GenBank/DDBJ databases">
        <title>Natronomonas sp. F16-60 a new haloarchaeon isolated from a solar saltern of Isla Cristina, Huelva, Spain.</title>
        <authorList>
            <person name="Duran-Viseras A."/>
            <person name="Sanchez-Porro C."/>
            <person name="Ventosa A."/>
        </authorList>
    </citation>
    <scope>NUCLEOTIDE SEQUENCE [LARGE SCALE GENOMIC DNA]</scope>
    <source>
        <strain evidence="1 2">F16-60</strain>
    </source>
</reference>
<evidence type="ECO:0000313" key="1">
    <source>
        <dbReference type="EMBL" id="TSD15362.1"/>
    </source>
</evidence>
<dbReference type="Proteomes" id="UP000319894">
    <property type="component" value="Unassembled WGS sequence"/>
</dbReference>
<dbReference type="EMBL" id="QMDX01000002">
    <property type="protein sequence ID" value="TSD15362.1"/>
    <property type="molecule type" value="Genomic_DNA"/>
</dbReference>
<protein>
    <submittedName>
        <fullName evidence="1">Uncharacterized protein</fullName>
    </submittedName>
</protein>